<keyword evidence="1" id="KW-0175">Coiled coil</keyword>
<evidence type="ECO:0000256" key="2">
    <source>
        <dbReference type="SAM" id="MobiDB-lite"/>
    </source>
</evidence>
<dbReference type="InterPro" id="IPR048126">
    <property type="entry name" value="Toxin_VasX"/>
</dbReference>
<protein>
    <recommendedName>
        <fullName evidence="4">Toxin VasX N-terminal region domain-containing protein</fullName>
    </recommendedName>
</protein>
<dbReference type="InterPro" id="IPR046864">
    <property type="entry name" value="VasX_N"/>
</dbReference>
<dbReference type="AlphaFoldDB" id="A0A1B9P137"/>
<evidence type="ECO:0000256" key="1">
    <source>
        <dbReference type="SAM" id="Coils"/>
    </source>
</evidence>
<dbReference type="RefSeq" id="WP_065610622.1">
    <property type="nucleotide sequence ID" value="NZ_CAWMPN010000008.1"/>
</dbReference>
<dbReference type="STRING" id="688.A6E04_09180"/>
<feature type="coiled-coil region" evidence="1">
    <location>
        <begin position="442"/>
        <end position="469"/>
    </location>
</feature>
<dbReference type="Proteomes" id="UP000093523">
    <property type="component" value="Unassembled WGS sequence"/>
</dbReference>
<feature type="transmembrane region" description="Helical" evidence="3">
    <location>
        <begin position="944"/>
        <end position="966"/>
    </location>
</feature>
<organism evidence="5 6">
    <name type="scientific">Aliivibrio logei</name>
    <name type="common">Vibrio logei</name>
    <dbReference type="NCBI Taxonomy" id="688"/>
    <lineage>
        <taxon>Bacteria</taxon>
        <taxon>Pseudomonadati</taxon>
        <taxon>Pseudomonadota</taxon>
        <taxon>Gammaproteobacteria</taxon>
        <taxon>Vibrionales</taxon>
        <taxon>Vibrionaceae</taxon>
        <taxon>Aliivibrio</taxon>
    </lineage>
</organism>
<dbReference type="CDD" id="cd20708">
    <property type="entry name" value="MIX_IV"/>
    <property type="match status" value="1"/>
</dbReference>
<dbReference type="NCBIfam" id="NF041559">
    <property type="entry name" value="BTH_I2691_fam"/>
    <property type="match status" value="1"/>
</dbReference>
<accession>A0A1B9P137</accession>
<feature type="transmembrane region" description="Helical" evidence="3">
    <location>
        <begin position="920"/>
        <end position="938"/>
    </location>
</feature>
<reference evidence="5 6" key="1">
    <citation type="submission" date="2016-06" db="EMBL/GenBank/DDBJ databases">
        <authorList>
            <person name="Kjaerup R.B."/>
            <person name="Dalgaard T.S."/>
            <person name="Juul-Madsen H.R."/>
        </authorList>
    </citation>
    <scope>NUCLEOTIDE SEQUENCE [LARGE SCALE GENOMIC DNA]</scope>
    <source>
        <strain evidence="5 6">1S159</strain>
    </source>
</reference>
<dbReference type="EMBL" id="MAJU01000008">
    <property type="protein sequence ID" value="OCH22017.1"/>
    <property type="molecule type" value="Genomic_DNA"/>
</dbReference>
<evidence type="ECO:0000256" key="3">
    <source>
        <dbReference type="SAM" id="Phobius"/>
    </source>
</evidence>
<gene>
    <name evidence="5" type="ORF">A6E04_09180</name>
</gene>
<evidence type="ECO:0000259" key="4">
    <source>
        <dbReference type="Pfam" id="PF20249"/>
    </source>
</evidence>
<name>A0A1B9P137_ALILO</name>
<feature type="domain" description="Toxin VasX N-terminal region" evidence="4">
    <location>
        <begin position="91"/>
        <end position="232"/>
    </location>
</feature>
<proteinExistence type="predicted"/>
<keyword evidence="3" id="KW-0812">Transmembrane</keyword>
<feature type="compositionally biased region" description="Basic and acidic residues" evidence="2">
    <location>
        <begin position="167"/>
        <end position="181"/>
    </location>
</feature>
<feature type="transmembrane region" description="Helical" evidence="3">
    <location>
        <begin position="879"/>
        <end position="899"/>
    </location>
</feature>
<keyword evidence="3" id="KW-0472">Membrane</keyword>
<feature type="region of interest" description="Disordered" evidence="2">
    <location>
        <begin position="167"/>
        <end position="186"/>
    </location>
</feature>
<evidence type="ECO:0000313" key="5">
    <source>
        <dbReference type="EMBL" id="OCH22017.1"/>
    </source>
</evidence>
<sequence>MSHNYPFQPKNSMCWNTEEFSYEEAAQAFDKDGNLLSLKTMSTAPADDTNGLPNEKSMYWTGETNKTDVVSNEPEVIDFTSKEEASNADAHFVPVRYAIDQQRNNDGSITPFGLPEGWNGNGLAARRLTSNQYTLRQLRDGWLYVYNYEQKTIDEYQVEGTQFTHFKLSDSEDPSNKERGQKQASTGFLSYPNNSVLSLLYSKHRWSWIMFQDVLENIGRYSSYMQTVVLSRDGCPAHVGDIELLSKVADIEESAIDDGRFSASYVGTFDSQGDEHEYSEIKPVASVSDFISEIPEEEVAYVVAVNDHLVDCRDLATQFVGAATPYRFFDENFSNQWTLMQAAMQMTLFGSMDDIKFPPSVTRNNKELEFYLDMSRFYDAGEKTSNAYKSQSPSSDAIARIYKGEQSEIAKSIQSKYSIPASHLNKYENWLAQSKWRKQLDWEVMLTEMDELQKERDELEKEAFEAKKDFKHFLNAFTPFMIERQCDLWGEETQTELQDANLHFIEAFTFLASVEDKEWLTAQCEKPTSIIPLYTAGFSHTLFKKLEELLPKHDDNDGENKSNHESIIEGVDTPQTIQDGFYIEVAGLSNTTTMYSKIVDFMAHASVSETEIFKKLGETIQKLNHVLIAASGGLIQYVAKLGVSPIAQASVLLLPAMPTGYASRTTSLYRITFAEKLAHKIGINVAEGFAQNFDKWQKRMAQVDVDIKTSTTIVENKSISVKQKQAALKEITRLQKVKAANVVGFPQRFEWPSDIKGAIHSMSEERLKGVVVSAKNHFADVGGLGFLALVFNLISLNDSLRTIRQDGLATADNYAEIGQKVAYTASAWAGIRTGTAWAKIQGNPELLKSTVSAIEKAKGDVLRQSSSIAKLPLESAKIFTRWLGVTAVLGTIASVTELLREADKLEDMYGIEKTMQYGKVYSLGGLSTIGAFQAIGAISGRFAIGVMFGPGVMAALLVLTIFYIAFGYQLDKFKQDEYQKWLALLPWGTNPKRVKWSESKDVSLRLEENTNILNTALNDLKRIQLQPVIYQEPQLTYVKSEQSYPAAVALCHAIDVRFSVPRGMGSQSLRITTNSNASMEELESGEWLSNVDLVTLEKIQIDNKKPILSEQRDVYQVTLPISSEMNYLAVQIDYLMLSQNSEEEIQYSYQFQYAVTQKAVYTAISDSEKLNKWGTQLLNKSADIVIDHTKLED</sequence>
<dbReference type="Pfam" id="PF20249">
    <property type="entry name" value="VasX_N"/>
    <property type="match status" value="1"/>
</dbReference>
<keyword evidence="3" id="KW-1133">Transmembrane helix</keyword>
<dbReference type="OrthoDB" id="6339631at2"/>
<evidence type="ECO:0000313" key="6">
    <source>
        <dbReference type="Proteomes" id="UP000093523"/>
    </source>
</evidence>
<comment type="caution">
    <text evidence="5">The sequence shown here is derived from an EMBL/GenBank/DDBJ whole genome shotgun (WGS) entry which is preliminary data.</text>
</comment>